<dbReference type="GO" id="GO:0004659">
    <property type="term" value="F:prenyltransferase activity"/>
    <property type="evidence" value="ECO:0007669"/>
    <property type="project" value="InterPro"/>
</dbReference>
<dbReference type="InParanoid" id="E3J4I0"/>
<dbReference type="PANTHER" id="PTHR12001">
    <property type="entry name" value="GERANYLGERANYL PYROPHOSPHATE SYNTHASE"/>
    <property type="match status" value="1"/>
</dbReference>
<dbReference type="PROSITE" id="PS00444">
    <property type="entry name" value="POLYPRENYL_SYNTHASE_2"/>
    <property type="match status" value="1"/>
</dbReference>
<sequence length="333" mass="35135">MSATGLDTMGIRADPDLEIAVRAGLTGVERVLRDAIRSEFAFVTEASRHLTDAGGKRFRPMVVLLAAHFADPAAPEVIQAAAAIELTHLSTLYHDDVMDEAPLRRGAASANARWTNTVAILVGDYLFARASEITADLGPEATRILAQTIATLCEGQIRETVGPMPDDDPVEHYLRVVTGKTASLIAASGRLGAMMSGADPVTADILATFGERIGVCFQLSDDIIDVSSATADSGKTPGTDLRAGVLTLPVLYTLRGRDKGADRLRELVAGGFTADPAVEEALEILRGHAGMDEARAELRSWAASARGCLAPLPESSARTALESLTDFVIARTG</sequence>
<keyword evidence="5" id="KW-0460">Magnesium</keyword>
<dbReference type="FunCoup" id="E3J4I0">
    <property type="interactions" value="231"/>
</dbReference>
<dbReference type="InterPro" id="IPR033749">
    <property type="entry name" value="Polyprenyl_synt_CS"/>
</dbReference>
<dbReference type="eggNOG" id="COG0142">
    <property type="taxonomic scope" value="Bacteria"/>
</dbReference>
<dbReference type="EMBL" id="CP002299">
    <property type="protein sequence ID" value="ADP84244.1"/>
    <property type="molecule type" value="Genomic_DNA"/>
</dbReference>
<evidence type="ECO:0000256" key="4">
    <source>
        <dbReference type="ARBA" id="ARBA00022723"/>
    </source>
</evidence>
<dbReference type="SUPFAM" id="SSF48576">
    <property type="entry name" value="Terpenoid synthases"/>
    <property type="match status" value="1"/>
</dbReference>
<dbReference type="OrthoDB" id="4497239at2"/>
<dbReference type="PANTHER" id="PTHR12001:SF69">
    <property type="entry name" value="ALL TRANS-POLYPRENYL-DIPHOSPHATE SYNTHASE PDSS1"/>
    <property type="match status" value="1"/>
</dbReference>
<keyword evidence="3 6" id="KW-0808">Transferase</keyword>
<evidence type="ECO:0000256" key="6">
    <source>
        <dbReference type="RuleBase" id="RU004466"/>
    </source>
</evidence>
<dbReference type="SFLD" id="SFLDG01017">
    <property type="entry name" value="Polyprenyl_Transferase_Like"/>
    <property type="match status" value="1"/>
</dbReference>
<dbReference type="AlphaFoldDB" id="E3J4I0"/>
<comment type="cofactor">
    <cofactor evidence="1">
        <name>Mg(2+)</name>
        <dbReference type="ChEBI" id="CHEBI:18420"/>
    </cofactor>
</comment>
<dbReference type="KEGG" id="fri:FraEuI1c_6260"/>
<keyword evidence="4" id="KW-0479">Metal-binding</keyword>
<gene>
    <name evidence="7" type="ordered locus">FraEuI1c_6260</name>
</gene>
<evidence type="ECO:0000256" key="3">
    <source>
        <dbReference type="ARBA" id="ARBA00022679"/>
    </source>
</evidence>
<name>E3J4I0_PSEI1</name>
<evidence type="ECO:0000313" key="7">
    <source>
        <dbReference type="EMBL" id="ADP84244.1"/>
    </source>
</evidence>
<accession>E3J4I0</accession>
<dbReference type="HOGENOM" id="CLU_014015_2_3_11"/>
<organism evidence="7 8">
    <name type="scientific">Pseudofrankia inefficax (strain DSM 45817 / CECT 9037 / DDB 130130 / EuI1c)</name>
    <name type="common">Frankia inefficax</name>
    <dbReference type="NCBI Taxonomy" id="298654"/>
    <lineage>
        <taxon>Bacteria</taxon>
        <taxon>Bacillati</taxon>
        <taxon>Actinomycetota</taxon>
        <taxon>Actinomycetes</taxon>
        <taxon>Frankiales</taxon>
        <taxon>Frankiaceae</taxon>
        <taxon>Pseudofrankia</taxon>
    </lineage>
</organism>
<dbReference type="STRING" id="298654.FraEuI1c_6260"/>
<evidence type="ECO:0000256" key="5">
    <source>
        <dbReference type="ARBA" id="ARBA00022842"/>
    </source>
</evidence>
<dbReference type="Gene3D" id="1.10.600.10">
    <property type="entry name" value="Farnesyl Diphosphate Synthase"/>
    <property type="match status" value="1"/>
</dbReference>
<dbReference type="InterPro" id="IPR008949">
    <property type="entry name" value="Isoprenoid_synthase_dom_sf"/>
</dbReference>
<evidence type="ECO:0000256" key="2">
    <source>
        <dbReference type="ARBA" id="ARBA00006706"/>
    </source>
</evidence>
<proteinExistence type="inferred from homology"/>
<dbReference type="RefSeq" id="WP_013427357.1">
    <property type="nucleotide sequence ID" value="NC_014666.1"/>
</dbReference>
<dbReference type="Proteomes" id="UP000002484">
    <property type="component" value="Chromosome"/>
</dbReference>
<dbReference type="Pfam" id="PF00348">
    <property type="entry name" value="polyprenyl_synt"/>
    <property type="match status" value="1"/>
</dbReference>
<keyword evidence="8" id="KW-1185">Reference proteome</keyword>
<evidence type="ECO:0000256" key="1">
    <source>
        <dbReference type="ARBA" id="ARBA00001946"/>
    </source>
</evidence>
<protein>
    <submittedName>
        <fullName evidence="7">Polyprenyl synthetase</fullName>
    </submittedName>
</protein>
<dbReference type="GO" id="GO:0008299">
    <property type="term" value="P:isoprenoid biosynthetic process"/>
    <property type="evidence" value="ECO:0007669"/>
    <property type="project" value="InterPro"/>
</dbReference>
<dbReference type="SFLD" id="SFLDS00005">
    <property type="entry name" value="Isoprenoid_Synthase_Type_I"/>
    <property type="match status" value="1"/>
</dbReference>
<dbReference type="CDD" id="cd00685">
    <property type="entry name" value="Trans_IPPS_HT"/>
    <property type="match status" value="1"/>
</dbReference>
<evidence type="ECO:0000313" key="8">
    <source>
        <dbReference type="Proteomes" id="UP000002484"/>
    </source>
</evidence>
<dbReference type="GO" id="GO:0046872">
    <property type="term" value="F:metal ion binding"/>
    <property type="evidence" value="ECO:0007669"/>
    <property type="project" value="UniProtKB-KW"/>
</dbReference>
<comment type="similarity">
    <text evidence="2 6">Belongs to the FPP/GGPP synthase family.</text>
</comment>
<reference evidence="7 8" key="1">
    <citation type="submission" date="2010-10" db="EMBL/GenBank/DDBJ databases">
        <title>Complete sequence of Frankia sp. EuI1c.</title>
        <authorList>
            <consortium name="US DOE Joint Genome Institute"/>
            <person name="Lucas S."/>
            <person name="Copeland A."/>
            <person name="Lapidus A."/>
            <person name="Cheng J.-F."/>
            <person name="Bruce D."/>
            <person name="Goodwin L."/>
            <person name="Pitluck S."/>
            <person name="Chertkov O."/>
            <person name="Detter J.C."/>
            <person name="Han C."/>
            <person name="Tapia R."/>
            <person name="Land M."/>
            <person name="Hauser L."/>
            <person name="Jeffries C."/>
            <person name="Kyrpides N."/>
            <person name="Ivanova N."/>
            <person name="Mikhailova N."/>
            <person name="Beauchemin N."/>
            <person name="Sen A."/>
            <person name="Sur S.A."/>
            <person name="Gtari M."/>
            <person name="Wall L."/>
            <person name="Tisa L."/>
            <person name="Woyke T."/>
        </authorList>
    </citation>
    <scope>NUCLEOTIDE SEQUENCE [LARGE SCALE GENOMIC DNA]</scope>
    <source>
        <strain evidence="8">DSM 45817 / CECT 9037 / EuI1c</strain>
    </source>
</reference>
<dbReference type="InterPro" id="IPR000092">
    <property type="entry name" value="Polyprenyl_synt"/>
</dbReference>